<dbReference type="EMBL" id="PQFF01000320">
    <property type="protein sequence ID" value="RHZ60948.1"/>
    <property type="molecule type" value="Genomic_DNA"/>
</dbReference>
<evidence type="ECO:0000313" key="1">
    <source>
        <dbReference type="EMBL" id="RHZ60948.1"/>
    </source>
</evidence>
<comment type="caution">
    <text evidence="1">The sequence shown here is derived from an EMBL/GenBank/DDBJ whole genome shotgun (WGS) entry which is preliminary data.</text>
</comment>
<dbReference type="Gene3D" id="1.10.510.10">
    <property type="entry name" value="Transferase(Phosphotransferase) domain 1"/>
    <property type="match status" value="1"/>
</dbReference>
<reference evidence="1 2" key="1">
    <citation type="submission" date="2018-08" db="EMBL/GenBank/DDBJ databases">
        <title>Genome and evolution of the arbuscular mycorrhizal fungus Diversispora epigaea (formerly Glomus versiforme) and its bacterial endosymbionts.</title>
        <authorList>
            <person name="Sun X."/>
            <person name="Fei Z."/>
            <person name="Harrison M."/>
        </authorList>
    </citation>
    <scope>NUCLEOTIDE SEQUENCE [LARGE SCALE GENOMIC DNA]</scope>
    <source>
        <strain evidence="1 2">IT104</strain>
    </source>
</reference>
<name>A0A397HFY7_9GLOM</name>
<dbReference type="Proteomes" id="UP000266861">
    <property type="component" value="Unassembled WGS sequence"/>
</dbReference>
<sequence length="112" mass="12727">MNLHNNNIIHGKLTSEKELITKSSLSSSSTNNNIIDLINDIIIKGKRETGIPPKYKEIYTDCLKHHGNSRPDIFEIVNDLSEINIISDLNSKNKLEKSNEKNFNLIIFPLIP</sequence>
<evidence type="ECO:0008006" key="3">
    <source>
        <dbReference type="Google" id="ProtNLM"/>
    </source>
</evidence>
<dbReference type="SUPFAM" id="SSF56112">
    <property type="entry name" value="Protein kinase-like (PK-like)"/>
    <property type="match status" value="1"/>
</dbReference>
<accession>A0A397HFY7</accession>
<organism evidence="1 2">
    <name type="scientific">Diversispora epigaea</name>
    <dbReference type="NCBI Taxonomy" id="1348612"/>
    <lineage>
        <taxon>Eukaryota</taxon>
        <taxon>Fungi</taxon>
        <taxon>Fungi incertae sedis</taxon>
        <taxon>Mucoromycota</taxon>
        <taxon>Glomeromycotina</taxon>
        <taxon>Glomeromycetes</taxon>
        <taxon>Diversisporales</taxon>
        <taxon>Diversisporaceae</taxon>
        <taxon>Diversispora</taxon>
    </lineage>
</organism>
<dbReference type="AlphaFoldDB" id="A0A397HFY7"/>
<evidence type="ECO:0000313" key="2">
    <source>
        <dbReference type="Proteomes" id="UP000266861"/>
    </source>
</evidence>
<keyword evidence="2" id="KW-1185">Reference proteome</keyword>
<dbReference type="InterPro" id="IPR011009">
    <property type="entry name" value="Kinase-like_dom_sf"/>
</dbReference>
<proteinExistence type="predicted"/>
<gene>
    <name evidence="1" type="ORF">Glove_350g139</name>
</gene>
<protein>
    <recommendedName>
        <fullName evidence="3">Serine-threonine/tyrosine-protein kinase catalytic domain-containing protein</fullName>
    </recommendedName>
</protein>